<gene>
    <name evidence="1" type="ORF">LCGC14_2280470</name>
</gene>
<dbReference type="AlphaFoldDB" id="A0A0F9DGL2"/>
<feature type="non-terminal residue" evidence="1">
    <location>
        <position position="1"/>
    </location>
</feature>
<evidence type="ECO:0000313" key="1">
    <source>
        <dbReference type="EMBL" id="KKL52941.1"/>
    </source>
</evidence>
<accession>A0A0F9DGL2</accession>
<comment type="caution">
    <text evidence="1">The sequence shown here is derived from an EMBL/GenBank/DDBJ whole genome shotgun (WGS) entry which is preliminary data.</text>
</comment>
<name>A0A0F9DGL2_9ZZZZ</name>
<reference evidence="1" key="1">
    <citation type="journal article" date="2015" name="Nature">
        <title>Complex archaea that bridge the gap between prokaryotes and eukaryotes.</title>
        <authorList>
            <person name="Spang A."/>
            <person name="Saw J.H."/>
            <person name="Jorgensen S.L."/>
            <person name="Zaremba-Niedzwiedzka K."/>
            <person name="Martijn J."/>
            <person name="Lind A.E."/>
            <person name="van Eijk R."/>
            <person name="Schleper C."/>
            <person name="Guy L."/>
            <person name="Ettema T.J."/>
        </authorList>
    </citation>
    <scope>NUCLEOTIDE SEQUENCE</scope>
</reference>
<proteinExistence type="predicted"/>
<dbReference type="EMBL" id="LAZR01031713">
    <property type="protein sequence ID" value="KKL52941.1"/>
    <property type="molecule type" value="Genomic_DNA"/>
</dbReference>
<sequence length="47" mass="5389">GRGQEIPLYINRELAMIQELDHPNTVQLMQRLGHMPKEKSTNGTLDD</sequence>
<protein>
    <submittedName>
        <fullName evidence="1">Uncharacterized protein</fullName>
    </submittedName>
</protein>
<organism evidence="1">
    <name type="scientific">marine sediment metagenome</name>
    <dbReference type="NCBI Taxonomy" id="412755"/>
    <lineage>
        <taxon>unclassified sequences</taxon>
        <taxon>metagenomes</taxon>
        <taxon>ecological metagenomes</taxon>
    </lineage>
</organism>